<dbReference type="Proteomes" id="UP001319921">
    <property type="component" value="Chromosome"/>
</dbReference>
<accession>A0AAQ4CU42</accession>
<dbReference type="GO" id="GO:0006002">
    <property type="term" value="P:fructose 6-phosphate metabolic process"/>
    <property type="evidence" value="ECO:0007669"/>
    <property type="project" value="TreeGrafter"/>
</dbReference>
<dbReference type="Pfam" id="PF01380">
    <property type="entry name" value="SIS"/>
    <property type="match status" value="2"/>
</dbReference>
<dbReference type="InterPro" id="IPR035490">
    <property type="entry name" value="GlmS/FrlB_SIS"/>
</dbReference>
<dbReference type="PANTHER" id="PTHR10937:SF0">
    <property type="entry name" value="GLUTAMINE--FRUCTOSE-6-PHOSPHATE TRANSAMINASE (ISOMERIZING)"/>
    <property type="match status" value="1"/>
</dbReference>
<dbReference type="PROSITE" id="PS51464">
    <property type="entry name" value="SIS"/>
    <property type="match status" value="2"/>
</dbReference>
<dbReference type="InterPro" id="IPR046348">
    <property type="entry name" value="SIS_dom_sf"/>
</dbReference>
<dbReference type="GO" id="GO:0004360">
    <property type="term" value="F:glutamine-fructose-6-phosphate transaminase (isomerizing) activity"/>
    <property type="evidence" value="ECO:0007669"/>
    <property type="project" value="TreeGrafter"/>
</dbReference>
<organism evidence="3 4">
    <name type="scientific">Saccharolobus caldissimus</name>
    <dbReference type="NCBI Taxonomy" id="1702097"/>
    <lineage>
        <taxon>Archaea</taxon>
        <taxon>Thermoproteota</taxon>
        <taxon>Thermoprotei</taxon>
        <taxon>Sulfolobales</taxon>
        <taxon>Sulfolobaceae</taxon>
        <taxon>Saccharolobus</taxon>
    </lineage>
</organism>
<keyword evidence="1" id="KW-0677">Repeat</keyword>
<dbReference type="EMBL" id="AP025226">
    <property type="protein sequence ID" value="BDB99323.1"/>
    <property type="molecule type" value="Genomic_DNA"/>
</dbReference>
<proteinExistence type="predicted"/>
<keyword evidence="4" id="KW-1185">Reference proteome</keyword>
<dbReference type="KEGG" id="scas:SACC_23400"/>
<evidence type="ECO:0000313" key="4">
    <source>
        <dbReference type="Proteomes" id="UP001319921"/>
    </source>
</evidence>
<feature type="domain" description="SIS" evidence="2">
    <location>
        <begin position="29"/>
        <end position="164"/>
    </location>
</feature>
<name>A0AAQ4CU42_9CREN</name>
<evidence type="ECO:0000256" key="1">
    <source>
        <dbReference type="ARBA" id="ARBA00022737"/>
    </source>
</evidence>
<dbReference type="PANTHER" id="PTHR10937">
    <property type="entry name" value="GLUCOSAMINE--FRUCTOSE-6-PHOSPHATE AMINOTRANSFERASE, ISOMERIZING"/>
    <property type="match status" value="1"/>
</dbReference>
<reference evidence="3 4" key="1">
    <citation type="journal article" date="2022" name="Microbiol. Resour. Announc.">
        <title>Complete Genome Sequence of the Hyperthermophilic and Acidophilic Archaeon Saccharolobus caldissimus Strain HS-3T.</title>
        <authorList>
            <person name="Sakai H.D."/>
            <person name="Kurosawa N."/>
        </authorList>
    </citation>
    <scope>NUCLEOTIDE SEQUENCE [LARGE SCALE GENOMIC DNA]</scope>
    <source>
        <strain evidence="3 4">JCM32116</strain>
    </source>
</reference>
<dbReference type="GO" id="GO:0006487">
    <property type="term" value="P:protein N-linked glycosylation"/>
    <property type="evidence" value="ECO:0007669"/>
    <property type="project" value="TreeGrafter"/>
</dbReference>
<dbReference type="InterPro" id="IPR035466">
    <property type="entry name" value="GlmS/AgaS_SIS"/>
</dbReference>
<evidence type="ECO:0000259" key="2">
    <source>
        <dbReference type="PROSITE" id="PS51464"/>
    </source>
</evidence>
<dbReference type="Gene3D" id="3.40.50.10490">
    <property type="entry name" value="Glucose-6-phosphate isomerase like protein, domain 1"/>
    <property type="match status" value="2"/>
</dbReference>
<dbReference type="GO" id="GO:0006047">
    <property type="term" value="P:UDP-N-acetylglucosamine metabolic process"/>
    <property type="evidence" value="ECO:0007669"/>
    <property type="project" value="TreeGrafter"/>
</dbReference>
<dbReference type="CDD" id="cd05009">
    <property type="entry name" value="SIS_GlmS_GlmD_2"/>
    <property type="match status" value="1"/>
</dbReference>
<dbReference type="InterPro" id="IPR001347">
    <property type="entry name" value="SIS_dom"/>
</dbReference>
<dbReference type="SUPFAM" id="SSF53697">
    <property type="entry name" value="SIS domain"/>
    <property type="match status" value="1"/>
</dbReference>
<protein>
    <recommendedName>
        <fullName evidence="2">SIS domain-containing protein</fullName>
    </recommendedName>
</protein>
<sequence>MFYMHKEIYEEPKAIINTLEELERYVKDIVNVIKKYGRIYVIGSGTSYHASLYFELLFPNSVAIHASEFIKRKISIDNNTLVVAISQSGESKDVIDSVMYAKKLGGKVLGVTNTFNSTLYRLSDERILTKAGEEKAVAATKSYIAQLTAIAYLFSYYIGDEELKKQILNLPSKIYDTFAMEGLYKKYGETLNEKVIVLGSGILYPTALESSLKLRETANLLSEAFPTREFLHGYLQTLDSNTDVIVLGDGSDERQIVKKLTQYSRVIRICESCEISVPNIIDLLKPIIYIIPVQFIAFYKALKKGLNPDKPEKLVKVVKE</sequence>
<gene>
    <name evidence="3" type="ORF">SACC_23400</name>
</gene>
<feature type="domain" description="SIS" evidence="2">
    <location>
        <begin position="183"/>
        <end position="311"/>
    </location>
</feature>
<dbReference type="GO" id="GO:0097367">
    <property type="term" value="F:carbohydrate derivative binding"/>
    <property type="evidence" value="ECO:0007669"/>
    <property type="project" value="InterPro"/>
</dbReference>
<dbReference type="AlphaFoldDB" id="A0AAQ4CU42"/>
<dbReference type="CDD" id="cd05008">
    <property type="entry name" value="SIS_GlmS_GlmD_1"/>
    <property type="match status" value="1"/>
</dbReference>
<evidence type="ECO:0000313" key="3">
    <source>
        <dbReference type="EMBL" id="BDB99323.1"/>
    </source>
</evidence>